<dbReference type="InterPro" id="IPR022902">
    <property type="entry name" value="NAcTrfase_Eis"/>
</dbReference>
<dbReference type="RefSeq" id="WP_132631788.1">
    <property type="nucleotide sequence ID" value="NZ_SMLD01000048.1"/>
</dbReference>
<evidence type="ECO:0000256" key="2">
    <source>
        <dbReference type="ARBA" id="ARBA00022679"/>
    </source>
</evidence>
<dbReference type="GO" id="GO:0030649">
    <property type="term" value="P:aminoglycoside antibiotic catabolic process"/>
    <property type="evidence" value="ECO:0007669"/>
    <property type="project" value="TreeGrafter"/>
</dbReference>
<feature type="active site" description="Proton donor" evidence="4">
    <location>
        <position position="121"/>
    </location>
</feature>
<evidence type="ECO:0000256" key="1">
    <source>
        <dbReference type="ARBA" id="ARBA00009213"/>
    </source>
</evidence>
<comment type="caution">
    <text evidence="6">The sequence shown here is derived from an EMBL/GenBank/DDBJ whole genome shotgun (WGS) entry which is preliminary data.</text>
</comment>
<dbReference type="InterPro" id="IPR025559">
    <property type="entry name" value="Eis_dom"/>
</dbReference>
<feature type="binding site" evidence="4">
    <location>
        <begin position="88"/>
        <end position="93"/>
    </location>
    <ligand>
        <name>acetyl-CoA</name>
        <dbReference type="ChEBI" id="CHEBI:57288"/>
    </ligand>
</feature>
<dbReference type="PROSITE" id="PS51186">
    <property type="entry name" value="GNAT"/>
    <property type="match status" value="1"/>
</dbReference>
<feature type="binding site" evidence="4">
    <location>
        <begin position="80"/>
        <end position="82"/>
    </location>
    <ligand>
        <name>acetyl-CoA</name>
        <dbReference type="ChEBI" id="CHEBI:57288"/>
    </ligand>
</feature>
<keyword evidence="7" id="KW-1185">Reference proteome</keyword>
<dbReference type="GO" id="GO:0034069">
    <property type="term" value="F:aminoglycoside N-acetyltransferase activity"/>
    <property type="evidence" value="ECO:0007669"/>
    <property type="project" value="TreeGrafter"/>
</dbReference>
<dbReference type="Pfam" id="PF13530">
    <property type="entry name" value="SCP2_2"/>
    <property type="match status" value="1"/>
</dbReference>
<dbReference type="AlphaFoldDB" id="A0A4R5FGU0"/>
<dbReference type="EMBL" id="SMLD01000048">
    <property type="protein sequence ID" value="TDE49975.1"/>
    <property type="molecule type" value="Genomic_DNA"/>
</dbReference>
<reference evidence="6 7" key="1">
    <citation type="submission" date="2019-03" db="EMBL/GenBank/DDBJ databases">
        <title>Draft genome sequences of novel Actinobacteria.</title>
        <authorList>
            <person name="Sahin N."/>
            <person name="Ay H."/>
            <person name="Saygin H."/>
        </authorList>
    </citation>
    <scope>NUCLEOTIDE SEQUENCE [LARGE SCALE GENOMIC DNA]</scope>
    <source>
        <strain evidence="6 7">6K102</strain>
    </source>
</reference>
<feature type="domain" description="N-acetyltransferase" evidence="5">
    <location>
        <begin position="3"/>
        <end position="162"/>
    </location>
</feature>
<dbReference type="InterPro" id="IPR041380">
    <property type="entry name" value="Acetyltransf_17"/>
</dbReference>
<evidence type="ECO:0000313" key="7">
    <source>
        <dbReference type="Proteomes" id="UP000295136"/>
    </source>
</evidence>
<dbReference type="Proteomes" id="UP000295136">
    <property type="component" value="Unassembled WGS sequence"/>
</dbReference>
<dbReference type="InterPro" id="IPR051554">
    <property type="entry name" value="Acetyltransferase_Eis"/>
</dbReference>
<evidence type="ECO:0000256" key="3">
    <source>
        <dbReference type="ARBA" id="ARBA00023315"/>
    </source>
</evidence>
<keyword evidence="3 4" id="KW-0012">Acyltransferase</keyword>
<sequence>MTYPIRPIDESQWPAFALVLEEGFGWRPNSVQNERFKAETEFDRTLAVFDGDLIAGVTSIYSLTMTVPGGRLPVAGVTAVSVLPSHRRRGVLSSLMRRQLSDIRERGESVAALYASEAPIYGRYGYGRASNALSFRFRKPGGTEFVANAPSDPSLRLRVAAPADVRADLEKVFASVVARRPGRYERNARFWDGVLADEEADQDGAGPLRSVLAEDDGGVRGYALFRIKSSWDADGIPDGELRLQELEAADPAAYALLWRSVLDRDLVSRVQAGARPVDDPLLALLADPRQARASHVDELWVRLVEVGAALAARSYSAPVDAVIEVEDDVCPWNARRWRLTAGPAGAECAPVDDRPDVTLPVASLGSAYLGEGLLMEQLAAGLVREHSPGTLRSLAIAMSWSPRPWAGLTF</sequence>
<keyword evidence="2 4" id="KW-0808">Transferase</keyword>
<name>A0A4R5FGU0_9ACTN</name>
<dbReference type="InterPro" id="IPR000182">
    <property type="entry name" value="GNAT_dom"/>
</dbReference>
<gene>
    <name evidence="6" type="ORF">E1295_19665</name>
</gene>
<feature type="active site" description="Proton acceptor; via carboxylate" evidence="4">
    <location>
        <position position="410"/>
    </location>
</feature>
<evidence type="ECO:0000313" key="6">
    <source>
        <dbReference type="EMBL" id="TDE49975.1"/>
    </source>
</evidence>
<dbReference type="HAMAP" id="MF_01812">
    <property type="entry name" value="Eis"/>
    <property type="match status" value="1"/>
</dbReference>
<evidence type="ECO:0000259" key="5">
    <source>
        <dbReference type="PROSITE" id="PS51186"/>
    </source>
</evidence>
<feature type="binding site" evidence="4">
    <location>
        <begin position="116"/>
        <end position="117"/>
    </location>
    <ligand>
        <name>acetyl-CoA</name>
        <dbReference type="ChEBI" id="CHEBI:57288"/>
    </ligand>
</feature>
<comment type="subunit">
    <text evidence="4">Homohexamer; trimer of dimers.</text>
</comment>
<proteinExistence type="inferred from homology"/>
<accession>A0A4R5FGU0</accession>
<dbReference type="InterPro" id="IPR016181">
    <property type="entry name" value="Acyl_CoA_acyltransferase"/>
</dbReference>
<dbReference type="Gene3D" id="3.30.1050.10">
    <property type="entry name" value="SCP2 sterol-binding domain"/>
    <property type="match status" value="1"/>
</dbReference>
<organism evidence="6 7">
    <name type="scientific">Nonomuraea mesophila</name>
    <dbReference type="NCBI Taxonomy" id="2530382"/>
    <lineage>
        <taxon>Bacteria</taxon>
        <taxon>Bacillati</taxon>
        <taxon>Actinomycetota</taxon>
        <taxon>Actinomycetes</taxon>
        <taxon>Streptosporangiales</taxon>
        <taxon>Streptosporangiaceae</taxon>
        <taxon>Nonomuraea</taxon>
    </lineage>
</organism>
<dbReference type="SUPFAM" id="SSF55729">
    <property type="entry name" value="Acyl-CoA N-acyltransferases (Nat)"/>
    <property type="match status" value="1"/>
</dbReference>
<dbReference type="NCBIfam" id="NF002367">
    <property type="entry name" value="PRK01346.1-4"/>
    <property type="match status" value="1"/>
</dbReference>
<dbReference type="InterPro" id="IPR036527">
    <property type="entry name" value="SCP2_sterol-bd_dom_sf"/>
</dbReference>
<dbReference type="Pfam" id="PF17668">
    <property type="entry name" value="Acetyltransf_17"/>
    <property type="match status" value="1"/>
</dbReference>
<dbReference type="SUPFAM" id="SSF55718">
    <property type="entry name" value="SCP-like"/>
    <property type="match status" value="1"/>
</dbReference>
<dbReference type="Gene3D" id="3.40.630.30">
    <property type="match status" value="2"/>
</dbReference>
<dbReference type="Pfam" id="PF13527">
    <property type="entry name" value="Acetyltransf_9"/>
    <property type="match status" value="1"/>
</dbReference>
<comment type="similarity">
    <text evidence="1 4">Belongs to the acetyltransferase Eis family.</text>
</comment>
<protein>
    <submittedName>
        <fullName evidence="6">GNAT family N-acetyltransferase</fullName>
    </submittedName>
</protein>
<dbReference type="PANTHER" id="PTHR37817">
    <property type="entry name" value="N-ACETYLTRANSFERASE EIS"/>
    <property type="match status" value="1"/>
</dbReference>
<evidence type="ECO:0000256" key="4">
    <source>
        <dbReference type="HAMAP-Rule" id="MF_01812"/>
    </source>
</evidence>
<dbReference type="PANTHER" id="PTHR37817:SF1">
    <property type="entry name" value="N-ACETYLTRANSFERASE EIS"/>
    <property type="match status" value="1"/>
</dbReference>
<dbReference type="CDD" id="cd04301">
    <property type="entry name" value="NAT_SF"/>
    <property type="match status" value="1"/>
</dbReference>